<organism evidence="4 5">
    <name type="scientific">Tetranychus urticae</name>
    <name type="common">Two-spotted spider mite</name>
    <dbReference type="NCBI Taxonomy" id="32264"/>
    <lineage>
        <taxon>Eukaryota</taxon>
        <taxon>Metazoa</taxon>
        <taxon>Ecdysozoa</taxon>
        <taxon>Arthropoda</taxon>
        <taxon>Chelicerata</taxon>
        <taxon>Arachnida</taxon>
        <taxon>Acari</taxon>
        <taxon>Acariformes</taxon>
        <taxon>Trombidiformes</taxon>
        <taxon>Prostigmata</taxon>
        <taxon>Eleutherengona</taxon>
        <taxon>Raphignathae</taxon>
        <taxon>Tetranychoidea</taxon>
        <taxon>Tetranychidae</taxon>
        <taxon>Tetranychus</taxon>
    </lineage>
</organism>
<evidence type="ECO:0000259" key="3">
    <source>
        <dbReference type="PROSITE" id="PS50097"/>
    </source>
</evidence>
<dbReference type="Pfam" id="PF07707">
    <property type="entry name" value="BACK"/>
    <property type="match status" value="1"/>
</dbReference>
<name>T1KWA0_TETUR</name>
<dbReference type="Gene3D" id="3.30.710.10">
    <property type="entry name" value="Potassium Channel Kv1.1, Chain A"/>
    <property type="match status" value="1"/>
</dbReference>
<dbReference type="OrthoDB" id="45365at2759"/>
<dbReference type="AlphaFoldDB" id="T1KWA0"/>
<gene>
    <name evidence="4" type="primary">107367851</name>
</gene>
<dbReference type="SMART" id="SM00225">
    <property type="entry name" value="BTB"/>
    <property type="match status" value="1"/>
</dbReference>
<reference evidence="5" key="1">
    <citation type="submission" date="2011-08" db="EMBL/GenBank/DDBJ databases">
        <authorList>
            <person name="Rombauts S."/>
        </authorList>
    </citation>
    <scope>NUCLEOTIDE SEQUENCE</scope>
    <source>
        <strain evidence="5">London</strain>
    </source>
</reference>
<dbReference type="EMBL" id="CAEY01000640">
    <property type="status" value="NOT_ANNOTATED_CDS"/>
    <property type="molecule type" value="Genomic_DNA"/>
</dbReference>
<dbReference type="InterPro" id="IPR011333">
    <property type="entry name" value="SKP1/BTB/POZ_sf"/>
</dbReference>
<dbReference type="CDD" id="cd18186">
    <property type="entry name" value="BTB_POZ_ZBTB_KLHL-like"/>
    <property type="match status" value="1"/>
</dbReference>
<dbReference type="InterPro" id="IPR000210">
    <property type="entry name" value="BTB/POZ_dom"/>
</dbReference>
<evidence type="ECO:0000256" key="1">
    <source>
        <dbReference type="ARBA" id="ARBA00022441"/>
    </source>
</evidence>
<sequence>MEVKGDASSLLLRAYKNGKWSDVTIMNGDKKYQVHKLILSDVIPYFDRMFSSGLSESTSQLIELDHPPHVFDLIIEWAYCSKILITKENAVDLFHLADYMNIPKLTALCLEFLWNESSDSPFIDVGHWINQIATEELLKSIDRYICSNFWDIVHTDSFLDYDVDTVAYMISLDDLDIDEIKVLDAIIRWIEKSDERRSHLPKLLKKVHWVDINGFQFMKRIDKFSWILKCDQARHEFMAAVELSYFKSLKTIQVNDFNFGPRSKPESCHYALYRKNDSYLEILHFDKKSASIFSDFSENLFLSPADFGDSHITEHCMDSDVVIRIDWNNKTYRLFKDSDRYCYCLLFGRLFRFDKKDKKIHFWKGERLIEFVRLTDDNAPSHETLTKYKGGLCLSTIETALRTNAPTSGSNNHQYYEFSQISSQNHSEYKSRLTIKKCTFRKNKFKVVASHEIVTKEPIKMLKSTIFHDLLVIFVDCTLIVTYDFNKNTFRVYKNSPTEHMCCLYFHSTGSELWIFYNESESGYDKTIIKVFRVEDGKLIPVPVSHNPLGFKVTGFKMIGLISLEAKH</sequence>
<dbReference type="Gene3D" id="1.25.40.420">
    <property type="match status" value="1"/>
</dbReference>
<dbReference type="Proteomes" id="UP000015104">
    <property type="component" value="Unassembled WGS sequence"/>
</dbReference>
<dbReference type="InterPro" id="IPR011705">
    <property type="entry name" value="BACK"/>
</dbReference>
<dbReference type="PANTHER" id="PTHR45632">
    <property type="entry name" value="LD33804P"/>
    <property type="match status" value="1"/>
</dbReference>
<dbReference type="Pfam" id="PF00651">
    <property type="entry name" value="BTB"/>
    <property type="match status" value="1"/>
</dbReference>
<evidence type="ECO:0000313" key="5">
    <source>
        <dbReference type="Proteomes" id="UP000015104"/>
    </source>
</evidence>
<dbReference type="PROSITE" id="PS50097">
    <property type="entry name" value="BTB"/>
    <property type="match status" value="1"/>
</dbReference>
<dbReference type="KEGG" id="tut:107367851"/>
<keyword evidence="2" id="KW-0677">Repeat</keyword>
<feature type="domain" description="BTB" evidence="3">
    <location>
        <begin position="21"/>
        <end position="87"/>
    </location>
</feature>
<evidence type="ECO:0000256" key="2">
    <source>
        <dbReference type="ARBA" id="ARBA00022737"/>
    </source>
</evidence>
<proteinExistence type="predicted"/>
<dbReference type="OMA" id="SELWIFY"/>
<reference evidence="4" key="2">
    <citation type="submission" date="2015-06" db="UniProtKB">
        <authorList>
            <consortium name="EnsemblMetazoa"/>
        </authorList>
    </citation>
    <scope>IDENTIFICATION</scope>
</reference>
<accession>T1KWA0</accession>
<dbReference type="HOGENOM" id="CLU_027383_0_0_1"/>
<dbReference type="EnsemblMetazoa" id="tetur24g00890.1">
    <property type="protein sequence ID" value="tetur24g00890.1"/>
    <property type="gene ID" value="tetur24g00890"/>
</dbReference>
<dbReference type="SMART" id="SM00875">
    <property type="entry name" value="BACK"/>
    <property type="match status" value="1"/>
</dbReference>
<dbReference type="eggNOG" id="KOG4441">
    <property type="taxonomic scope" value="Eukaryota"/>
</dbReference>
<evidence type="ECO:0000313" key="4">
    <source>
        <dbReference type="EnsemblMetazoa" id="tetur24g00890.1"/>
    </source>
</evidence>
<protein>
    <recommendedName>
        <fullName evidence="3">BTB domain-containing protein</fullName>
    </recommendedName>
</protein>
<dbReference type="PANTHER" id="PTHR45632:SF3">
    <property type="entry name" value="KELCH-LIKE PROTEIN 32"/>
    <property type="match status" value="1"/>
</dbReference>
<keyword evidence="5" id="KW-1185">Reference proteome</keyword>
<dbReference type="STRING" id="32264.T1KWA0"/>
<dbReference type="SUPFAM" id="SSF54695">
    <property type="entry name" value="POZ domain"/>
    <property type="match status" value="1"/>
</dbReference>
<keyword evidence="1" id="KW-0880">Kelch repeat</keyword>